<proteinExistence type="predicted"/>
<dbReference type="Proteomes" id="UP000298471">
    <property type="component" value="Unassembled WGS sequence"/>
</dbReference>
<dbReference type="SUPFAM" id="SSF53448">
    <property type="entry name" value="Nucleotide-diphospho-sugar transferases"/>
    <property type="match status" value="1"/>
</dbReference>
<comment type="caution">
    <text evidence="2">The sequence shown here is derived from an EMBL/GenBank/DDBJ whole genome shotgun (WGS) entry which is preliminary data.</text>
</comment>
<keyword evidence="2" id="KW-0808">Transferase</keyword>
<dbReference type="PANTHER" id="PTHR43777:SF1">
    <property type="entry name" value="MOLYBDENUM COFACTOR CYTIDYLYLTRANSFERASE"/>
    <property type="match status" value="1"/>
</dbReference>
<reference evidence="2 3" key="1">
    <citation type="submission" date="2019-04" db="EMBL/GenBank/DDBJ databases">
        <authorList>
            <person name="Feng G."/>
            <person name="Zhang J."/>
            <person name="Zhu H."/>
        </authorList>
    </citation>
    <scope>NUCLEOTIDE SEQUENCE [LARGE SCALE GENOMIC DNA]</scope>
    <source>
        <strain evidence="2 3">9PBR-1</strain>
    </source>
</reference>
<dbReference type="GO" id="GO:0016779">
    <property type="term" value="F:nucleotidyltransferase activity"/>
    <property type="evidence" value="ECO:0007669"/>
    <property type="project" value="UniProtKB-ARBA"/>
</dbReference>
<dbReference type="PANTHER" id="PTHR43777">
    <property type="entry name" value="MOLYBDENUM COFACTOR CYTIDYLYLTRANSFERASE"/>
    <property type="match status" value="1"/>
</dbReference>
<name>A0A4Z0QHB0_9BACT</name>
<accession>A0A4Z0QHB0</accession>
<evidence type="ECO:0000313" key="2">
    <source>
        <dbReference type="EMBL" id="TGE29144.1"/>
    </source>
</evidence>
<dbReference type="EMBL" id="SRMB01000001">
    <property type="protein sequence ID" value="TGE29144.1"/>
    <property type="molecule type" value="Genomic_DNA"/>
</dbReference>
<dbReference type="Gene3D" id="3.90.550.10">
    <property type="entry name" value="Spore Coat Polysaccharide Biosynthesis Protein SpsA, Chain A"/>
    <property type="match status" value="1"/>
</dbReference>
<dbReference type="InterPro" id="IPR025877">
    <property type="entry name" value="MobA-like_NTP_Trfase"/>
</dbReference>
<dbReference type="AlphaFoldDB" id="A0A4Z0QHB0"/>
<evidence type="ECO:0000313" key="3">
    <source>
        <dbReference type="Proteomes" id="UP000298471"/>
    </source>
</evidence>
<evidence type="ECO:0000259" key="1">
    <source>
        <dbReference type="Pfam" id="PF12804"/>
    </source>
</evidence>
<keyword evidence="3" id="KW-1185">Reference proteome</keyword>
<dbReference type="RefSeq" id="WP_135393293.1">
    <property type="nucleotide sequence ID" value="NZ_SRMB01000001.1"/>
</dbReference>
<dbReference type="Pfam" id="PF12804">
    <property type="entry name" value="NTP_transf_3"/>
    <property type="match status" value="1"/>
</dbReference>
<feature type="domain" description="MobA-like NTP transferase" evidence="1">
    <location>
        <begin position="11"/>
        <end position="173"/>
    </location>
</feature>
<sequence length="207" mass="21436">MRPVGPGPAVLLLAAGSSSRLGQPKQLLMYQGQTLLRRAAETAVAAAGGGAIVVVTGALHDELLPELTGLPLQTVRCPEWARGMGASLKWGLRALEATGPLSALTIMLCDQPYVTPALLRQLHETQATTGRPIVASEYDGVRGVPVLFAAKALGLLRALPDAAGAALVLRQHPELVAAIPFAGGAVDVDTPAQYQQLIASQPDTETA</sequence>
<dbReference type="OrthoDB" id="9779263at2"/>
<protein>
    <submittedName>
        <fullName evidence="2">Nucleotidyltransferase family protein</fullName>
    </submittedName>
</protein>
<gene>
    <name evidence="2" type="ORF">E5K02_06725</name>
</gene>
<dbReference type="CDD" id="cd04182">
    <property type="entry name" value="GT_2_like_f"/>
    <property type="match status" value="1"/>
</dbReference>
<organism evidence="2 3">
    <name type="scientific">Hymenobacter metallicola</name>
    <dbReference type="NCBI Taxonomy" id="2563114"/>
    <lineage>
        <taxon>Bacteria</taxon>
        <taxon>Pseudomonadati</taxon>
        <taxon>Bacteroidota</taxon>
        <taxon>Cytophagia</taxon>
        <taxon>Cytophagales</taxon>
        <taxon>Hymenobacteraceae</taxon>
        <taxon>Hymenobacter</taxon>
    </lineage>
</organism>
<dbReference type="InterPro" id="IPR029044">
    <property type="entry name" value="Nucleotide-diphossugar_trans"/>
</dbReference>